<dbReference type="InterPro" id="IPR003593">
    <property type="entry name" value="AAA+_ATPase"/>
</dbReference>
<dbReference type="InterPro" id="IPR039421">
    <property type="entry name" value="Type_1_exporter"/>
</dbReference>
<keyword evidence="6 8" id="KW-1133">Transmembrane helix</keyword>
<keyword evidence="2" id="KW-0813">Transport</keyword>
<dbReference type="Gene3D" id="1.20.1560.10">
    <property type="entry name" value="ABC transporter type 1, transmembrane domain"/>
    <property type="match status" value="1"/>
</dbReference>
<dbReference type="GO" id="GO:0015833">
    <property type="term" value="P:peptide transport"/>
    <property type="evidence" value="ECO:0007669"/>
    <property type="project" value="InterPro"/>
</dbReference>
<evidence type="ECO:0000259" key="10">
    <source>
        <dbReference type="PROSITE" id="PS50929"/>
    </source>
</evidence>
<keyword evidence="7 8" id="KW-0472">Membrane</keyword>
<dbReference type="Proteomes" id="UP000189670">
    <property type="component" value="Unassembled WGS sequence"/>
</dbReference>
<evidence type="ECO:0000256" key="8">
    <source>
        <dbReference type="SAM" id="Phobius"/>
    </source>
</evidence>
<evidence type="ECO:0000313" key="12">
    <source>
        <dbReference type="Proteomes" id="UP000189670"/>
    </source>
</evidence>
<dbReference type="PANTHER" id="PTHR24221:SF654">
    <property type="entry name" value="ATP-BINDING CASSETTE SUB-FAMILY B MEMBER 6"/>
    <property type="match status" value="1"/>
</dbReference>
<protein>
    <submittedName>
        <fullName evidence="11">ATP-binding cassette transporter</fullName>
    </submittedName>
</protein>
<proteinExistence type="predicted"/>
<gene>
    <name evidence="11" type="ORF">OMM_03477</name>
</gene>
<dbReference type="GO" id="GO:0005524">
    <property type="term" value="F:ATP binding"/>
    <property type="evidence" value="ECO:0007669"/>
    <property type="project" value="UniProtKB-KW"/>
</dbReference>
<feature type="domain" description="ABC transmembrane type-1" evidence="10">
    <location>
        <begin position="24"/>
        <end position="206"/>
    </location>
</feature>
<dbReference type="EMBL" id="ATBP01000487">
    <property type="protein sequence ID" value="ETR70113.1"/>
    <property type="molecule type" value="Genomic_DNA"/>
</dbReference>
<comment type="subcellular location">
    <subcellularLocation>
        <location evidence="1">Cell membrane</location>
        <topology evidence="1">Multi-pass membrane protein</topology>
    </subcellularLocation>
</comment>
<reference evidence="12" key="1">
    <citation type="submission" date="2012-11" db="EMBL/GenBank/DDBJ databases">
        <authorList>
            <person name="Lucero-Rivera Y.E."/>
            <person name="Tovar-Ramirez D."/>
        </authorList>
    </citation>
    <scope>NUCLEOTIDE SEQUENCE [LARGE SCALE GENOMIC DNA]</scope>
    <source>
        <strain evidence="12">Araruama</strain>
    </source>
</reference>
<dbReference type="GO" id="GO:1904680">
    <property type="term" value="F:peptide transmembrane transporter activity"/>
    <property type="evidence" value="ECO:0007669"/>
    <property type="project" value="InterPro"/>
</dbReference>
<evidence type="ECO:0000256" key="6">
    <source>
        <dbReference type="ARBA" id="ARBA00022989"/>
    </source>
</evidence>
<dbReference type="SUPFAM" id="SSF90123">
    <property type="entry name" value="ABC transporter transmembrane region"/>
    <property type="match status" value="1"/>
</dbReference>
<evidence type="ECO:0000256" key="4">
    <source>
        <dbReference type="ARBA" id="ARBA00022741"/>
    </source>
</evidence>
<dbReference type="GO" id="GO:0016887">
    <property type="term" value="F:ATP hydrolysis activity"/>
    <property type="evidence" value="ECO:0007669"/>
    <property type="project" value="InterPro"/>
</dbReference>
<feature type="transmembrane region" description="Helical" evidence="8">
    <location>
        <begin position="51"/>
        <end position="68"/>
    </location>
</feature>
<feature type="transmembrane region" description="Helical" evidence="8">
    <location>
        <begin position="20"/>
        <end position="39"/>
    </location>
</feature>
<evidence type="ECO:0000256" key="3">
    <source>
        <dbReference type="ARBA" id="ARBA00022692"/>
    </source>
</evidence>
<dbReference type="GO" id="GO:0005886">
    <property type="term" value="C:plasma membrane"/>
    <property type="evidence" value="ECO:0007669"/>
    <property type="project" value="UniProtKB-SubCell"/>
</dbReference>
<dbReference type="NCBIfam" id="TIGR01194">
    <property type="entry name" value="cyc_pep_trnsptr"/>
    <property type="match status" value="1"/>
</dbReference>
<dbReference type="AlphaFoldDB" id="A0A1V1P5N1"/>
<dbReference type="PROSITE" id="PS50929">
    <property type="entry name" value="ABC_TM1F"/>
    <property type="match status" value="1"/>
</dbReference>
<evidence type="ECO:0000259" key="9">
    <source>
        <dbReference type="PROSITE" id="PS50893"/>
    </source>
</evidence>
<name>A0A1V1P5N1_9BACT</name>
<dbReference type="InterPro" id="IPR011527">
    <property type="entry name" value="ABC1_TM_dom"/>
</dbReference>
<feature type="domain" description="ABC transporter" evidence="9">
    <location>
        <begin position="330"/>
        <end position="539"/>
    </location>
</feature>
<dbReference type="GO" id="GO:0034040">
    <property type="term" value="F:ATPase-coupled lipid transmembrane transporter activity"/>
    <property type="evidence" value="ECO:0007669"/>
    <property type="project" value="TreeGrafter"/>
</dbReference>
<keyword evidence="4" id="KW-0547">Nucleotide-binding</keyword>
<dbReference type="SMART" id="SM00382">
    <property type="entry name" value="AAA"/>
    <property type="match status" value="1"/>
</dbReference>
<organism evidence="11 12">
    <name type="scientific">Candidatus Magnetoglobus multicellularis str. Araruama</name>
    <dbReference type="NCBI Taxonomy" id="890399"/>
    <lineage>
        <taxon>Bacteria</taxon>
        <taxon>Pseudomonadati</taxon>
        <taxon>Thermodesulfobacteriota</taxon>
        <taxon>Desulfobacteria</taxon>
        <taxon>Desulfobacterales</taxon>
        <taxon>Desulfobacteraceae</taxon>
        <taxon>Candidatus Magnetoglobus</taxon>
    </lineage>
</organism>
<dbReference type="InterPro" id="IPR015856">
    <property type="entry name" value="ABC_transpr_CbiO/EcfA_su"/>
</dbReference>
<dbReference type="PROSITE" id="PS50893">
    <property type="entry name" value="ABC_TRANSPORTER_2"/>
    <property type="match status" value="1"/>
</dbReference>
<dbReference type="PANTHER" id="PTHR24221">
    <property type="entry name" value="ATP-BINDING CASSETTE SUB-FAMILY B"/>
    <property type="match status" value="1"/>
</dbReference>
<feature type="transmembrane region" description="Helical" evidence="8">
    <location>
        <begin position="243"/>
        <end position="262"/>
    </location>
</feature>
<dbReference type="PROSITE" id="PS51257">
    <property type="entry name" value="PROKAR_LIPOPROTEIN"/>
    <property type="match status" value="1"/>
</dbReference>
<dbReference type="InterPro" id="IPR036640">
    <property type="entry name" value="ABC1_TM_sf"/>
</dbReference>
<dbReference type="Gene3D" id="3.40.50.300">
    <property type="entry name" value="P-loop containing nucleotide triphosphate hydrolases"/>
    <property type="match status" value="1"/>
</dbReference>
<evidence type="ECO:0000256" key="5">
    <source>
        <dbReference type="ARBA" id="ARBA00022840"/>
    </source>
</evidence>
<feature type="transmembrane region" description="Helical" evidence="8">
    <location>
        <begin position="123"/>
        <end position="149"/>
    </location>
</feature>
<dbReference type="GO" id="GO:0140359">
    <property type="term" value="F:ABC-type transporter activity"/>
    <property type="evidence" value="ECO:0007669"/>
    <property type="project" value="InterPro"/>
</dbReference>
<feature type="transmembrane region" description="Helical" evidence="8">
    <location>
        <begin position="155"/>
        <end position="175"/>
    </location>
</feature>
<accession>A0A1V1P5N1</accession>
<evidence type="ECO:0000313" key="11">
    <source>
        <dbReference type="EMBL" id="ETR70113.1"/>
    </source>
</evidence>
<evidence type="ECO:0000256" key="2">
    <source>
        <dbReference type="ARBA" id="ARBA00022448"/>
    </source>
</evidence>
<dbReference type="CDD" id="cd03225">
    <property type="entry name" value="ABC_cobalt_CbiO_domain1"/>
    <property type="match status" value="1"/>
</dbReference>
<dbReference type="SUPFAM" id="SSF52540">
    <property type="entry name" value="P-loop containing nucleoside triphosphate hydrolases"/>
    <property type="match status" value="1"/>
</dbReference>
<comment type="caution">
    <text evidence="11">The sequence shown here is derived from an EMBL/GenBank/DDBJ whole genome shotgun (WGS) entry which is preliminary data.</text>
</comment>
<dbReference type="Pfam" id="PF00005">
    <property type="entry name" value="ABC_tran"/>
    <property type="match status" value="1"/>
</dbReference>
<evidence type="ECO:0000256" key="7">
    <source>
        <dbReference type="ARBA" id="ARBA00023136"/>
    </source>
</evidence>
<keyword evidence="5 11" id="KW-0067">ATP-binding</keyword>
<dbReference type="InterPro" id="IPR027417">
    <property type="entry name" value="P-loop_NTPase"/>
</dbReference>
<dbReference type="InterPro" id="IPR005898">
    <property type="entry name" value="Cyc_pep_transpt_SyrD/YojI"/>
</dbReference>
<dbReference type="InterPro" id="IPR003439">
    <property type="entry name" value="ABC_transporter-like_ATP-bd"/>
</dbReference>
<evidence type="ECO:0000256" key="1">
    <source>
        <dbReference type="ARBA" id="ARBA00004651"/>
    </source>
</evidence>
<keyword evidence="3 8" id="KW-0812">Transmembrane</keyword>
<sequence length="539" mass="62357">MKIKMIDFFAMEINSLRLSIIYTTILSGCCYGILIFIINNAANIVFQDISVELYMIGIYAVICIVFYVSHNYALFNSIQLATDVIALVRLRILDKLRHAELLFIEKKGHADIHMRLTQDFNTIFHAVPVLFASVEDLITVIVIYMYIAIISFESFVVIISFLSISILYFYSKYFLIKKDMMQSGKTESEFFGMINDVIKGFKQIKLHFQKNEDLFKDIVSVSKESEKYKIQGLITYREHTMKIMIFHFTMYATLLFVMPIYFDLLRVSILKIFAALLFAQGPLDMVFRSFATIAMTNVAVKNLQDLEEELDQNSHAIIEQESHVKDFEKISLKSVLFQYKDSQGEISFQSGPIDLTIRKQDVIFIVGGNGSGKSTLLKLLTGLYPTLPPGQIFLDNQPITSDTMSAYRQLFSIIFTDYYLFKKLYGLESVDEKVVKQMLKTMLLHRKTQFFNNQFSNTDLSTGQRKRLACIEALLEDKPIYVFDEWTADQDPVFRKFLYETILQDLKKAGKTVIIVTHDDRYFHYADTVITMENGKIQE</sequence>